<keyword evidence="3 6" id="KW-0812">Transmembrane</keyword>
<dbReference type="RefSeq" id="WP_114898783.1">
    <property type="nucleotide sequence ID" value="NZ_CP031222.1"/>
</dbReference>
<evidence type="ECO:0000313" key="8">
    <source>
        <dbReference type="Proteomes" id="UP000253940"/>
    </source>
</evidence>
<keyword evidence="2" id="KW-0997">Cell inner membrane</keyword>
<evidence type="ECO:0000313" key="7">
    <source>
        <dbReference type="EMBL" id="AXI02673.1"/>
    </source>
</evidence>
<keyword evidence="4 6" id="KW-1133">Transmembrane helix</keyword>
<protein>
    <submittedName>
        <fullName evidence="7">LPS export ABC transporter periplasmic protein LptC</fullName>
    </submittedName>
</protein>
<keyword evidence="8" id="KW-1185">Reference proteome</keyword>
<evidence type="ECO:0000256" key="4">
    <source>
        <dbReference type="ARBA" id="ARBA00022989"/>
    </source>
</evidence>
<dbReference type="Gene3D" id="2.60.450.10">
    <property type="entry name" value="Lipopolysaccharide (LPS) transport protein A like domain"/>
    <property type="match status" value="1"/>
</dbReference>
<keyword evidence="1" id="KW-1003">Cell membrane</keyword>
<dbReference type="AlphaFoldDB" id="A0A345P5W4"/>
<dbReference type="InterPro" id="IPR010664">
    <property type="entry name" value="LipoPS_assembly_LptC-rel"/>
</dbReference>
<dbReference type="NCBIfam" id="TIGR04409">
    <property type="entry name" value="LptC_YrbK"/>
    <property type="match status" value="1"/>
</dbReference>
<proteinExistence type="predicted"/>
<dbReference type="EMBL" id="CP031222">
    <property type="protein sequence ID" value="AXI02673.1"/>
    <property type="molecule type" value="Genomic_DNA"/>
</dbReference>
<sequence length="185" mass="20674">MSTRILYLIALIFMAASVLFYSLNREKVQKQVATHSDIDFSASTINARQTDEQGQIQNQLQADALRHYPDGDRMELDQITSTWYKGGLPQTTLNADKGVSFQNNDKVVLTGNVHVQQLAKDGKAPTDLYTTVMNGYPKTKQVDTDQVVTIKSAQSNLVSQGVRADLNIGQYEFFKLRGIYATPRP</sequence>
<dbReference type="PANTHER" id="PTHR37481:SF1">
    <property type="entry name" value="LIPOPOLYSACCHARIDE EXPORT SYSTEM PROTEIN LPTC"/>
    <property type="match status" value="1"/>
</dbReference>
<evidence type="ECO:0000256" key="6">
    <source>
        <dbReference type="SAM" id="Phobius"/>
    </source>
</evidence>
<dbReference type="InterPro" id="IPR052363">
    <property type="entry name" value="LPS_export_LptC"/>
</dbReference>
<reference evidence="7 8" key="1">
    <citation type="submission" date="2018-07" db="EMBL/GenBank/DDBJ databases">
        <title>Genome sequencing of Moraxellaceae gen. HYN0046.</title>
        <authorList>
            <person name="Kim M."/>
            <person name="Yi H."/>
        </authorList>
    </citation>
    <scope>NUCLEOTIDE SEQUENCE [LARGE SCALE GENOMIC DNA]</scope>
    <source>
        <strain evidence="7 8">HYN0046</strain>
    </source>
</reference>
<dbReference type="Pfam" id="PF06835">
    <property type="entry name" value="LptC"/>
    <property type="match status" value="1"/>
</dbReference>
<dbReference type="GO" id="GO:0015221">
    <property type="term" value="F:lipopolysaccharide transmembrane transporter activity"/>
    <property type="evidence" value="ECO:0007669"/>
    <property type="project" value="InterPro"/>
</dbReference>
<evidence type="ECO:0000256" key="2">
    <source>
        <dbReference type="ARBA" id="ARBA00022519"/>
    </source>
</evidence>
<evidence type="ECO:0000256" key="1">
    <source>
        <dbReference type="ARBA" id="ARBA00022475"/>
    </source>
</evidence>
<accession>A0A345P5W4</accession>
<dbReference type="GO" id="GO:0017089">
    <property type="term" value="F:glycolipid transfer activity"/>
    <property type="evidence" value="ECO:0007669"/>
    <property type="project" value="TreeGrafter"/>
</dbReference>
<evidence type="ECO:0000256" key="5">
    <source>
        <dbReference type="ARBA" id="ARBA00023136"/>
    </source>
</evidence>
<dbReference type="GO" id="GO:0030288">
    <property type="term" value="C:outer membrane-bounded periplasmic space"/>
    <property type="evidence" value="ECO:0007669"/>
    <property type="project" value="TreeGrafter"/>
</dbReference>
<dbReference type="GO" id="GO:0005886">
    <property type="term" value="C:plasma membrane"/>
    <property type="evidence" value="ECO:0007669"/>
    <property type="project" value="InterPro"/>
</dbReference>
<dbReference type="Proteomes" id="UP000253940">
    <property type="component" value="Chromosome"/>
</dbReference>
<name>A0A345P5W4_9GAMM</name>
<dbReference type="OrthoDB" id="6717529at2"/>
<feature type="transmembrane region" description="Helical" evidence="6">
    <location>
        <begin position="6"/>
        <end position="23"/>
    </location>
</feature>
<keyword evidence="5 6" id="KW-0472">Membrane</keyword>
<organism evidence="7 8">
    <name type="scientific">Aquirhabdus parva</name>
    <dbReference type="NCBI Taxonomy" id="2283318"/>
    <lineage>
        <taxon>Bacteria</taxon>
        <taxon>Pseudomonadati</taxon>
        <taxon>Pseudomonadota</taxon>
        <taxon>Gammaproteobacteria</taxon>
        <taxon>Moraxellales</taxon>
        <taxon>Moraxellaceae</taxon>
        <taxon>Aquirhabdus</taxon>
    </lineage>
</organism>
<dbReference type="InterPro" id="IPR026265">
    <property type="entry name" value="LptC"/>
</dbReference>
<evidence type="ECO:0000256" key="3">
    <source>
        <dbReference type="ARBA" id="ARBA00022692"/>
    </source>
</evidence>
<dbReference type="PANTHER" id="PTHR37481">
    <property type="entry name" value="LIPOPOLYSACCHARIDE EXPORT SYSTEM PROTEIN LPTC"/>
    <property type="match status" value="1"/>
</dbReference>
<dbReference type="KEGG" id="mbah:HYN46_07415"/>
<gene>
    <name evidence="7" type="primary">lptC</name>
    <name evidence="7" type="ORF">HYN46_07415</name>
</gene>